<evidence type="ECO:0008006" key="3">
    <source>
        <dbReference type="Google" id="ProtNLM"/>
    </source>
</evidence>
<dbReference type="Proteomes" id="UP001334804">
    <property type="component" value="Chromosome"/>
</dbReference>
<dbReference type="EMBL" id="CP109071">
    <property type="protein sequence ID" value="WSA34555.1"/>
    <property type="molecule type" value="Genomic_DNA"/>
</dbReference>
<proteinExistence type="predicted"/>
<organism evidence="1 2">
    <name type="scientific">Micromonospora peucetia</name>
    <dbReference type="NCBI Taxonomy" id="47871"/>
    <lineage>
        <taxon>Bacteria</taxon>
        <taxon>Bacillati</taxon>
        <taxon>Actinomycetota</taxon>
        <taxon>Actinomycetes</taxon>
        <taxon>Micromonosporales</taxon>
        <taxon>Micromonosporaceae</taxon>
        <taxon>Micromonospora</taxon>
    </lineage>
</organism>
<accession>A0ABZ1EJW2</accession>
<evidence type="ECO:0000313" key="1">
    <source>
        <dbReference type="EMBL" id="WSA34555.1"/>
    </source>
</evidence>
<sequence length="521" mass="54971">MTVRGYRLGVDWSRRGTYAGTLEDVSSYVLDSPALTVSYGRDTSQASTDAGAGKLSFALRNDGRQFSPENSGSPIAGRVVPGTPAELTVTQASSGTIRTLFGGVIDDLDADPNAPAKDFTAECLDAWGRPGAEKLSTPVHSGLRTGDAINVVLDLIGWRGGRDVDPGATVMPWWWEEGTDAATAVSRIVASEGPPAIAHVDGGTFVFRDRHHRLTRSASQTAQATFTHIVPAGSGPAGDFKVLRGSFGYQHGLKNIINAAAFEVAQRAPGPLSEVWSTDTPIVLAAGESLALDVQTSDPFVGAITPAAGTDYELAYGSVTVSLSRTSGQATTVTLTAGGVAAMLTRLAVRATPLTVARSVKVMEEDTSSIGTYGRQTWPGELPWASVHDARAIAQRIVATYATARPVVAFAIANISDDYLTQILARRISDRITVRNDELGLNRDFIIERITHTITKLGVIHQVEFACEVPEPSQPANVFTFGVAGKGFNQGAFGVNGIDNPASMFTFDVAGKGFNQGVFAS</sequence>
<name>A0ABZ1EJW2_9ACTN</name>
<protein>
    <recommendedName>
        <fullName evidence="3">Baseplate protein J-like domain-containing protein</fullName>
    </recommendedName>
</protein>
<dbReference type="RefSeq" id="WP_326564561.1">
    <property type="nucleotide sequence ID" value="NZ_CP109071.1"/>
</dbReference>
<reference evidence="1 2" key="1">
    <citation type="submission" date="2022-10" db="EMBL/GenBank/DDBJ databases">
        <title>The complete genomes of actinobacterial strains from the NBC collection.</title>
        <authorList>
            <person name="Joergensen T.S."/>
            <person name="Alvarez Arevalo M."/>
            <person name="Sterndorff E.B."/>
            <person name="Faurdal D."/>
            <person name="Vuksanovic O."/>
            <person name="Mourched A.-S."/>
            <person name="Charusanti P."/>
            <person name="Shaw S."/>
            <person name="Blin K."/>
            <person name="Weber T."/>
        </authorList>
    </citation>
    <scope>NUCLEOTIDE SEQUENCE [LARGE SCALE GENOMIC DNA]</scope>
    <source>
        <strain evidence="1 2">NBC 01809</strain>
    </source>
</reference>
<evidence type="ECO:0000313" key="2">
    <source>
        <dbReference type="Proteomes" id="UP001334804"/>
    </source>
</evidence>
<gene>
    <name evidence="1" type="ORF">OIE14_11175</name>
</gene>
<keyword evidence="2" id="KW-1185">Reference proteome</keyword>